<keyword evidence="1" id="KW-1133">Transmembrane helix</keyword>
<dbReference type="Proteomes" id="UP000008207">
    <property type="component" value="Chromosome"/>
</dbReference>
<dbReference type="OrthoDB" id="9786218at2"/>
<evidence type="ECO:0000256" key="1">
    <source>
        <dbReference type="SAM" id="Phobius"/>
    </source>
</evidence>
<keyword evidence="3" id="KW-1185">Reference proteome</keyword>
<feature type="transmembrane region" description="Helical" evidence="1">
    <location>
        <begin position="135"/>
        <end position="159"/>
    </location>
</feature>
<evidence type="ECO:0008006" key="4">
    <source>
        <dbReference type="Google" id="ProtNLM"/>
    </source>
</evidence>
<accession>B8IDZ6</accession>
<feature type="transmembrane region" description="Helical" evidence="1">
    <location>
        <begin position="311"/>
        <end position="332"/>
    </location>
</feature>
<evidence type="ECO:0000313" key="2">
    <source>
        <dbReference type="EMBL" id="ACL57542.1"/>
    </source>
</evidence>
<keyword evidence="1" id="KW-0472">Membrane</keyword>
<protein>
    <recommendedName>
        <fullName evidence="4">Glycosyltransferase RgtA/B/C/D-like domain-containing protein</fullName>
    </recommendedName>
</protein>
<feature type="transmembrane region" description="Helical" evidence="1">
    <location>
        <begin position="271"/>
        <end position="290"/>
    </location>
</feature>
<dbReference type="HOGENOM" id="CLU_033063_0_0_5"/>
<dbReference type="RefSeq" id="WP_015929221.1">
    <property type="nucleotide sequence ID" value="NC_011894.1"/>
</dbReference>
<proteinExistence type="predicted"/>
<organism evidence="2 3">
    <name type="scientific">Methylobacterium nodulans (strain LMG 21967 / CNCM I-2342 / ORS 2060)</name>
    <dbReference type="NCBI Taxonomy" id="460265"/>
    <lineage>
        <taxon>Bacteria</taxon>
        <taxon>Pseudomonadati</taxon>
        <taxon>Pseudomonadota</taxon>
        <taxon>Alphaproteobacteria</taxon>
        <taxon>Hyphomicrobiales</taxon>
        <taxon>Methylobacteriaceae</taxon>
        <taxon>Methylobacterium</taxon>
    </lineage>
</organism>
<feature type="transmembrane region" description="Helical" evidence="1">
    <location>
        <begin position="96"/>
        <end position="123"/>
    </location>
</feature>
<dbReference type="eggNOG" id="COG1287">
    <property type="taxonomic scope" value="Bacteria"/>
</dbReference>
<feature type="transmembrane region" description="Helical" evidence="1">
    <location>
        <begin position="179"/>
        <end position="204"/>
    </location>
</feature>
<feature type="transmembrane region" description="Helical" evidence="1">
    <location>
        <begin position="21"/>
        <end position="40"/>
    </location>
</feature>
<evidence type="ECO:0000313" key="3">
    <source>
        <dbReference type="Proteomes" id="UP000008207"/>
    </source>
</evidence>
<reference evidence="2 3" key="1">
    <citation type="submission" date="2009-01" db="EMBL/GenBank/DDBJ databases">
        <title>Complete sequence of chromosome of Methylobacterium nodulans ORS 2060.</title>
        <authorList>
            <consortium name="US DOE Joint Genome Institute"/>
            <person name="Lucas S."/>
            <person name="Copeland A."/>
            <person name="Lapidus A."/>
            <person name="Glavina del Rio T."/>
            <person name="Dalin E."/>
            <person name="Tice H."/>
            <person name="Bruce D."/>
            <person name="Goodwin L."/>
            <person name="Pitluck S."/>
            <person name="Sims D."/>
            <person name="Brettin T."/>
            <person name="Detter J.C."/>
            <person name="Han C."/>
            <person name="Larimer F."/>
            <person name="Land M."/>
            <person name="Hauser L."/>
            <person name="Kyrpides N."/>
            <person name="Ivanova N."/>
            <person name="Marx C.J."/>
            <person name="Richardson P."/>
        </authorList>
    </citation>
    <scope>NUCLEOTIDE SEQUENCE [LARGE SCALE GENOMIC DNA]</scope>
    <source>
        <strain evidence="3">LMG 21967 / CNCM I-2342 / ORS 2060</strain>
    </source>
</reference>
<dbReference type="STRING" id="460265.Mnod_2578"/>
<keyword evidence="1" id="KW-0812">Transmembrane</keyword>
<dbReference type="AlphaFoldDB" id="B8IDZ6"/>
<gene>
    <name evidence="2" type="ordered locus">Mnod_2578</name>
</gene>
<dbReference type="EMBL" id="CP001349">
    <property type="protein sequence ID" value="ACL57542.1"/>
    <property type="molecule type" value="Genomic_DNA"/>
</dbReference>
<sequence>MHHDLSFASTTHEHRVPAGRNYVLPVTIFFFSLLTLLLAASERLLQDPDTFWHIAVGERLWRTGIFPRTDELSHTFAGSPWIAKEWLSQLILYGSYAIAGWSGVAFVTAATIASSLSLLLVWFLRRVKMTVSLDLIFAVIILSCYGFTARPLIFFHPLLILWVGGLISAREKNTSPSFWLIPVLALWANLHASFTIAFVVASLFGLEAIATAERSARQGVATRWGAFGLAALASTGITPYGYEPLFITFKLFGDNEAVHYISEWQPLEFDLIGICAAAALIGSLGILLISPRRNFWRILLISAIGSLMIRHMRFTGLFAIVDAMSLVGPLVHHFPALRARKFQGRLNSRIKPALGLAALISTTAVVTFYISPKPKAENTPFAALAAAMAAGVSGPVFNDYDFGGYLISQGYKTFIDGRSDQLFGGGFFKSLAAAEESKTADEFYGILDRYGCTWALVKSKSKAQAKIGASARWVLIYQDEFAAVYTRKVGQAL</sequence>
<dbReference type="KEGG" id="mno:Mnod_2578"/>
<name>B8IDZ6_METNO</name>
<feature type="transmembrane region" description="Helical" evidence="1">
    <location>
        <begin position="224"/>
        <end position="242"/>
    </location>
</feature>